<reference evidence="6" key="1">
    <citation type="submission" date="2019-02" db="EMBL/GenBank/DDBJ databases">
        <title>Complete genome sequence of Rhodoferax sp. Gr-4.</title>
        <authorList>
            <person name="Jin L."/>
        </authorList>
    </citation>
    <scope>NUCLEOTIDE SEQUENCE [LARGE SCALE GENOMIC DNA]</scope>
    <source>
        <strain evidence="6">Gr-4</strain>
    </source>
</reference>
<evidence type="ECO:0000313" key="6">
    <source>
        <dbReference type="Proteomes" id="UP000317365"/>
    </source>
</evidence>
<dbReference type="InterPro" id="IPR009057">
    <property type="entry name" value="Homeodomain-like_sf"/>
</dbReference>
<dbReference type="GO" id="GO:0005829">
    <property type="term" value="C:cytosol"/>
    <property type="evidence" value="ECO:0007669"/>
    <property type="project" value="TreeGrafter"/>
</dbReference>
<keyword evidence="1" id="KW-0805">Transcription regulation</keyword>
<dbReference type="SUPFAM" id="SSF46689">
    <property type="entry name" value="Homeodomain-like"/>
    <property type="match status" value="1"/>
</dbReference>
<evidence type="ECO:0000256" key="3">
    <source>
        <dbReference type="ARBA" id="ARBA00023163"/>
    </source>
</evidence>
<dbReference type="PANTHER" id="PTHR47894">
    <property type="entry name" value="HTH-TYPE TRANSCRIPTIONAL REGULATOR GADX"/>
    <property type="match status" value="1"/>
</dbReference>
<organism evidence="5 6">
    <name type="scientific">Rhodoferax aquaticus</name>
    <dbReference type="NCBI Taxonomy" id="2527691"/>
    <lineage>
        <taxon>Bacteria</taxon>
        <taxon>Pseudomonadati</taxon>
        <taxon>Pseudomonadota</taxon>
        <taxon>Betaproteobacteria</taxon>
        <taxon>Burkholderiales</taxon>
        <taxon>Comamonadaceae</taxon>
        <taxon>Rhodoferax</taxon>
    </lineage>
</organism>
<dbReference type="GO" id="GO:0003700">
    <property type="term" value="F:DNA-binding transcription factor activity"/>
    <property type="evidence" value="ECO:0007669"/>
    <property type="project" value="InterPro"/>
</dbReference>
<dbReference type="InterPro" id="IPR018060">
    <property type="entry name" value="HTH_AraC"/>
</dbReference>
<reference evidence="6" key="2">
    <citation type="journal article" date="2020" name="Int. J. Syst. Evol. Microbiol.">
        <title>Genomic insights into a novel species Rhodoferax aquaticus sp. nov., isolated from freshwater.</title>
        <authorList>
            <person name="Li T."/>
            <person name="Zhuo Y."/>
            <person name="Jin C.Z."/>
            <person name="Wu X."/>
            <person name="Ko S.R."/>
            <person name="Jin F.J."/>
            <person name="Ahn C.Y."/>
            <person name="Oh H.M."/>
            <person name="Lee H.G."/>
            <person name="Jin L."/>
        </authorList>
    </citation>
    <scope>NUCLEOTIDE SEQUENCE [LARGE SCALE GENOMIC DNA]</scope>
    <source>
        <strain evidence="6">Gr-4</strain>
    </source>
</reference>
<sequence length="306" mass="32198">MNQIHAALEMPAVVPQGQAAGDAVLSAASPTLPAWLEAGLQSGAEHVTILAQRAYRLRAVQVDAPLLVVPLSGVKRLDVDGKHAEVACGEFVMLHQACSMGVENLPPPGTQAYRAWVLSFPWRVVALARTLVGAHGADAPRTAALAKAFSAGDITALLPGVRAYLAAMAPMGEVPNAAQRDHAMLGLLLALARCGHDQFLHAQDPSLAARIRLLVAAAPARNWASGDFELALHVSGATLRRRLAQEETSLRAILRETRLQHGLGLLQSSRKPLKSIALACGYQSVASFSKGFVAQFGVDPGAVSFA</sequence>
<dbReference type="EMBL" id="CP036282">
    <property type="protein sequence ID" value="QDL55144.1"/>
    <property type="molecule type" value="Genomic_DNA"/>
</dbReference>
<dbReference type="PANTHER" id="PTHR47894:SF4">
    <property type="entry name" value="HTH-TYPE TRANSCRIPTIONAL REGULATOR GADX"/>
    <property type="match status" value="1"/>
</dbReference>
<keyword evidence="3" id="KW-0804">Transcription</keyword>
<dbReference type="AlphaFoldDB" id="A0A515ER50"/>
<dbReference type="PROSITE" id="PS01124">
    <property type="entry name" value="HTH_ARAC_FAMILY_2"/>
    <property type="match status" value="1"/>
</dbReference>
<gene>
    <name evidence="5" type="ORF">EXZ61_13765</name>
</gene>
<dbReference type="GO" id="GO:0000976">
    <property type="term" value="F:transcription cis-regulatory region binding"/>
    <property type="evidence" value="ECO:0007669"/>
    <property type="project" value="TreeGrafter"/>
</dbReference>
<evidence type="ECO:0000256" key="2">
    <source>
        <dbReference type="ARBA" id="ARBA00023125"/>
    </source>
</evidence>
<protein>
    <submittedName>
        <fullName evidence="5">AraC family transcriptional regulator</fullName>
    </submittedName>
</protein>
<dbReference type="SMART" id="SM00342">
    <property type="entry name" value="HTH_ARAC"/>
    <property type="match status" value="1"/>
</dbReference>
<evidence type="ECO:0000259" key="4">
    <source>
        <dbReference type="PROSITE" id="PS01124"/>
    </source>
</evidence>
<keyword evidence="2" id="KW-0238">DNA-binding</keyword>
<keyword evidence="6" id="KW-1185">Reference proteome</keyword>
<accession>A0A515ER50</accession>
<name>A0A515ER50_9BURK</name>
<dbReference type="RefSeq" id="WP_142812304.1">
    <property type="nucleotide sequence ID" value="NZ_CP036282.1"/>
</dbReference>
<dbReference type="Proteomes" id="UP000317365">
    <property type="component" value="Chromosome"/>
</dbReference>
<dbReference type="Pfam" id="PF12833">
    <property type="entry name" value="HTH_18"/>
    <property type="match status" value="1"/>
</dbReference>
<evidence type="ECO:0000256" key="1">
    <source>
        <dbReference type="ARBA" id="ARBA00023015"/>
    </source>
</evidence>
<proteinExistence type="predicted"/>
<feature type="domain" description="HTH araC/xylS-type" evidence="4">
    <location>
        <begin position="209"/>
        <end position="306"/>
    </location>
</feature>
<dbReference type="Gene3D" id="1.10.10.60">
    <property type="entry name" value="Homeodomain-like"/>
    <property type="match status" value="1"/>
</dbReference>
<evidence type="ECO:0000313" key="5">
    <source>
        <dbReference type="EMBL" id="QDL55144.1"/>
    </source>
</evidence>
<dbReference type="KEGG" id="rhg:EXZ61_13765"/>